<evidence type="ECO:0008006" key="4">
    <source>
        <dbReference type="Google" id="ProtNLM"/>
    </source>
</evidence>
<accession>A0AA35YBG6</accession>
<reference evidence="2" key="1">
    <citation type="submission" date="2023-04" db="EMBL/GenBank/DDBJ databases">
        <authorList>
            <person name="Vijverberg K."/>
            <person name="Xiong W."/>
            <person name="Schranz E."/>
        </authorList>
    </citation>
    <scope>NUCLEOTIDE SEQUENCE</scope>
</reference>
<dbReference type="AlphaFoldDB" id="A0AA35YBG6"/>
<organism evidence="2 3">
    <name type="scientific">Lactuca saligna</name>
    <name type="common">Willowleaf lettuce</name>
    <dbReference type="NCBI Taxonomy" id="75948"/>
    <lineage>
        <taxon>Eukaryota</taxon>
        <taxon>Viridiplantae</taxon>
        <taxon>Streptophyta</taxon>
        <taxon>Embryophyta</taxon>
        <taxon>Tracheophyta</taxon>
        <taxon>Spermatophyta</taxon>
        <taxon>Magnoliopsida</taxon>
        <taxon>eudicotyledons</taxon>
        <taxon>Gunneridae</taxon>
        <taxon>Pentapetalae</taxon>
        <taxon>asterids</taxon>
        <taxon>campanulids</taxon>
        <taxon>Asterales</taxon>
        <taxon>Asteraceae</taxon>
        <taxon>Cichorioideae</taxon>
        <taxon>Cichorieae</taxon>
        <taxon>Lactucinae</taxon>
        <taxon>Lactuca</taxon>
    </lineage>
</organism>
<dbReference type="EMBL" id="OX465086">
    <property type="protein sequence ID" value="CAI9266086.1"/>
    <property type="molecule type" value="Genomic_DNA"/>
</dbReference>
<keyword evidence="3" id="KW-1185">Reference proteome</keyword>
<dbReference type="Gene3D" id="3.60.10.10">
    <property type="entry name" value="Endonuclease/exonuclease/phosphatase"/>
    <property type="match status" value="1"/>
</dbReference>
<dbReference type="Proteomes" id="UP001177003">
    <property type="component" value="Chromosome 0"/>
</dbReference>
<proteinExistence type="predicted"/>
<feature type="signal peptide" evidence="1">
    <location>
        <begin position="1"/>
        <end position="21"/>
    </location>
</feature>
<evidence type="ECO:0000256" key="1">
    <source>
        <dbReference type="SAM" id="SignalP"/>
    </source>
</evidence>
<dbReference type="SUPFAM" id="SSF56219">
    <property type="entry name" value="DNase I-like"/>
    <property type="match status" value="1"/>
</dbReference>
<gene>
    <name evidence="2" type="ORF">LSALG_LOCUS6659</name>
</gene>
<name>A0AA35YBG6_LACSI</name>
<evidence type="ECO:0000313" key="2">
    <source>
        <dbReference type="EMBL" id="CAI9266086.1"/>
    </source>
</evidence>
<dbReference type="InterPro" id="IPR036691">
    <property type="entry name" value="Endo/exonu/phosph_ase_sf"/>
</dbReference>
<protein>
    <recommendedName>
        <fullName evidence="4">Hexosyltransferase</fullName>
    </recommendedName>
</protein>
<keyword evidence="1" id="KW-0732">Signal</keyword>
<feature type="chain" id="PRO_5041305176" description="Hexosyltransferase" evidence="1">
    <location>
        <begin position="22"/>
        <end position="147"/>
    </location>
</feature>
<evidence type="ECO:0000313" key="3">
    <source>
        <dbReference type="Proteomes" id="UP001177003"/>
    </source>
</evidence>
<sequence>MIPTWSLFPMTLSFGIWNVRGFNQSPKQREIKKLIQLNNLILLAVLEPQASFSKLEEKCDKIFGSWKWIANKGSFGLTSRIIIGWNSSLFDVNLIDHNDQVFHYKVSFPLNNKYVFCSIVYAANKYIDRRSLWSALVHHKGLVRDDP</sequence>